<dbReference type="InterPro" id="IPR040676">
    <property type="entry name" value="DUF5641"/>
</dbReference>
<reference evidence="2 3" key="1">
    <citation type="journal article" date="2013" name="Genome Biol.">
        <title>Draft genome of the mountain pine beetle, Dendroctonus ponderosae Hopkins, a major forest pest.</title>
        <authorList>
            <person name="Keeling C.I."/>
            <person name="Yuen M.M."/>
            <person name="Liao N.Y."/>
            <person name="Docking T.R."/>
            <person name="Chan S.K."/>
            <person name="Taylor G.A."/>
            <person name="Palmquist D.L."/>
            <person name="Jackman S.D."/>
            <person name="Nguyen A."/>
            <person name="Li M."/>
            <person name="Henderson H."/>
            <person name="Janes J.K."/>
            <person name="Zhao Y."/>
            <person name="Pandoh P."/>
            <person name="Moore R."/>
            <person name="Sperling F.A."/>
            <person name="Huber D.P."/>
            <person name="Birol I."/>
            <person name="Jones S.J."/>
            <person name="Bohlmann J."/>
        </authorList>
    </citation>
    <scope>NUCLEOTIDE SEQUENCE</scope>
</reference>
<evidence type="ECO:0000313" key="3">
    <source>
        <dbReference type="Proteomes" id="UP000030742"/>
    </source>
</evidence>
<dbReference type="Pfam" id="PF18701">
    <property type="entry name" value="DUF5641"/>
    <property type="match status" value="1"/>
</dbReference>
<organism evidence="2 3">
    <name type="scientific">Dendroctonus ponderosae</name>
    <name type="common">Mountain pine beetle</name>
    <dbReference type="NCBI Taxonomy" id="77166"/>
    <lineage>
        <taxon>Eukaryota</taxon>
        <taxon>Metazoa</taxon>
        <taxon>Ecdysozoa</taxon>
        <taxon>Arthropoda</taxon>
        <taxon>Hexapoda</taxon>
        <taxon>Insecta</taxon>
        <taxon>Pterygota</taxon>
        <taxon>Neoptera</taxon>
        <taxon>Endopterygota</taxon>
        <taxon>Coleoptera</taxon>
        <taxon>Polyphaga</taxon>
        <taxon>Cucujiformia</taxon>
        <taxon>Curculionidae</taxon>
        <taxon>Scolytinae</taxon>
        <taxon>Dendroctonus</taxon>
    </lineage>
</organism>
<dbReference type="PANTHER" id="PTHR47331:SF5">
    <property type="entry name" value="RIBONUCLEASE H"/>
    <property type="match status" value="1"/>
</dbReference>
<gene>
    <name evidence="2" type="ORF">D910_04874</name>
</gene>
<dbReference type="AlphaFoldDB" id="U4U356"/>
<proteinExistence type="predicted"/>
<sequence length="86" mass="9698">MNVIVLDLQRRVKWKTKGSTVKLGTMVVLKNDNLPPCRWLLGRIIEVHPGLDGEVRVVSVKTQHGTFEPAISKVYPLPMPSEQCTF</sequence>
<evidence type="ECO:0000313" key="2">
    <source>
        <dbReference type="EMBL" id="ERL87482.1"/>
    </source>
</evidence>
<protein>
    <recommendedName>
        <fullName evidence="1">DUF5641 domain-containing protein</fullName>
    </recommendedName>
</protein>
<evidence type="ECO:0000259" key="1">
    <source>
        <dbReference type="Pfam" id="PF18701"/>
    </source>
</evidence>
<dbReference type="Proteomes" id="UP000030742">
    <property type="component" value="Unassembled WGS sequence"/>
</dbReference>
<dbReference type="PANTHER" id="PTHR47331">
    <property type="entry name" value="PHD-TYPE DOMAIN-CONTAINING PROTEIN"/>
    <property type="match status" value="1"/>
</dbReference>
<dbReference type="EMBL" id="KB631961">
    <property type="protein sequence ID" value="ERL87482.1"/>
    <property type="molecule type" value="Genomic_DNA"/>
</dbReference>
<name>U4U356_DENPD</name>
<feature type="domain" description="DUF5641" evidence="1">
    <location>
        <begin position="6"/>
        <end position="77"/>
    </location>
</feature>
<accession>U4U356</accession>